<dbReference type="GO" id="GO:0008933">
    <property type="term" value="F:peptidoglycan lytic transglycosylase activity"/>
    <property type="evidence" value="ECO:0007669"/>
    <property type="project" value="TreeGrafter"/>
</dbReference>
<keyword evidence="1" id="KW-0732">Signal</keyword>
<evidence type="ECO:0000259" key="2">
    <source>
        <dbReference type="Pfam" id="PF01471"/>
    </source>
</evidence>
<dbReference type="Gene3D" id="1.10.530.10">
    <property type="match status" value="2"/>
</dbReference>
<dbReference type="InterPro" id="IPR023346">
    <property type="entry name" value="Lysozyme-like_dom_sf"/>
</dbReference>
<dbReference type="NCBIfam" id="TIGR02283">
    <property type="entry name" value="MltB_2"/>
    <property type="match status" value="1"/>
</dbReference>
<dbReference type="EMBL" id="CYPR01000055">
    <property type="protein sequence ID" value="CUH32820.1"/>
    <property type="molecule type" value="Genomic_DNA"/>
</dbReference>
<feature type="domain" description="Transglycosylase SLT" evidence="3">
    <location>
        <begin position="51"/>
        <end position="260"/>
    </location>
</feature>
<name>A0A0M7B861_9RHOB</name>
<dbReference type="SUPFAM" id="SSF53955">
    <property type="entry name" value="Lysozyme-like"/>
    <property type="match status" value="1"/>
</dbReference>
<dbReference type="EC" id="4.2.2.-" evidence="4"/>
<evidence type="ECO:0000259" key="3">
    <source>
        <dbReference type="Pfam" id="PF13406"/>
    </source>
</evidence>
<dbReference type="InterPro" id="IPR011970">
    <property type="entry name" value="MltB_2"/>
</dbReference>
<accession>A0A0M7B861</accession>
<dbReference type="Proteomes" id="UP000049455">
    <property type="component" value="Unassembled WGS sequence"/>
</dbReference>
<feature type="domain" description="Transglycosylase SLT" evidence="3">
    <location>
        <begin position="268"/>
        <end position="301"/>
    </location>
</feature>
<keyword evidence="4" id="KW-0456">Lyase</keyword>
<dbReference type="AlphaFoldDB" id="A0A0M7B861"/>
<feature type="chain" id="PRO_5005809797" evidence="1">
    <location>
        <begin position="25"/>
        <end position="377"/>
    </location>
</feature>
<dbReference type="STRING" id="313367.JSE7799_00953"/>
<dbReference type="RefSeq" id="WP_055662601.1">
    <property type="nucleotide sequence ID" value="NZ_CYPR01000055.1"/>
</dbReference>
<proteinExistence type="predicted"/>
<sequence>MFSSVISRRTFTLMLAAAPLSACADAPSTSARPGMRAQDPDLIPRATAGWSDWVAGFRGRALSQGIRAETFDRAFRGQGFVPGVVARDRNQTEFRRSFEDYLNIVANETKVRDGRAAFARWRPTLEAIEARYGVPAEIVTAIWGVESNYGTRRGEIPVISAVSTLAYDGRRGRFFEQQLVAALRILQSGDTTPDRMTGSWAGAMGHTQFIPTSYLQSAVDFDGDGRRDIWSEDPADALASAAAYLRDAGWRRGSAWADEAAGGDLTPDPGGPSFRTGPNFGIIKRYNNSDAYALGVGYLAQRIAGAGPLRAEFGPDRYGMVKSQRVQLQRGLTAAGYDTGGDDGVIGPNSRRAIEAFQRARGLPVTGEPSVALLRML</sequence>
<dbReference type="Gene3D" id="1.10.101.10">
    <property type="entry name" value="PGBD-like superfamily/PGBD"/>
    <property type="match status" value="1"/>
</dbReference>
<feature type="domain" description="Peptidoglycan binding-like" evidence="2">
    <location>
        <begin position="324"/>
        <end position="377"/>
    </location>
</feature>
<evidence type="ECO:0000256" key="1">
    <source>
        <dbReference type="SAM" id="SignalP"/>
    </source>
</evidence>
<dbReference type="FunFam" id="1.10.8.350:FF:000001">
    <property type="entry name" value="Lytic murein transglycosylase B"/>
    <property type="match status" value="1"/>
</dbReference>
<dbReference type="Pfam" id="PF13406">
    <property type="entry name" value="SLT_2"/>
    <property type="match status" value="2"/>
</dbReference>
<feature type="signal peptide" evidence="1">
    <location>
        <begin position="1"/>
        <end position="24"/>
    </location>
</feature>
<organism evidence="4 5">
    <name type="scientific">Jannaschia seosinensis</name>
    <dbReference type="NCBI Taxonomy" id="313367"/>
    <lineage>
        <taxon>Bacteria</taxon>
        <taxon>Pseudomonadati</taxon>
        <taxon>Pseudomonadota</taxon>
        <taxon>Alphaproteobacteria</taxon>
        <taxon>Rhodobacterales</taxon>
        <taxon>Roseobacteraceae</taxon>
        <taxon>Jannaschia</taxon>
    </lineage>
</organism>
<dbReference type="InterPro" id="IPR031304">
    <property type="entry name" value="SLT_2"/>
</dbReference>
<evidence type="ECO:0000313" key="4">
    <source>
        <dbReference type="EMBL" id="CUH32820.1"/>
    </source>
</evidence>
<evidence type="ECO:0000313" key="5">
    <source>
        <dbReference type="Proteomes" id="UP000049455"/>
    </source>
</evidence>
<dbReference type="OrthoDB" id="9808544at2"/>
<dbReference type="Gene3D" id="1.10.8.350">
    <property type="entry name" value="Bacterial muramidase"/>
    <property type="match status" value="1"/>
</dbReference>
<dbReference type="PANTHER" id="PTHR30163">
    <property type="entry name" value="MEMBRANE-BOUND LYTIC MUREIN TRANSGLYCOSYLASE B"/>
    <property type="match status" value="1"/>
</dbReference>
<dbReference type="CDD" id="cd13399">
    <property type="entry name" value="Slt35-like"/>
    <property type="match status" value="1"/>
</dbReference>
<dbReference type="SUPFAM" id="SSF47090">
    <property type="entry name" value="PGBD-like"/>
    <property type="match status" value="1"/>
</dbReference>
<gene>
    <name evidence="4" type="primary">mltB_2</name>
    <name evidence="4" type="ORF">JSE7799_00953</name>
</gene>
<keyword evidence="5" id="KW-1185">Reference proteome</keyword>
<dbReference type="GO" id="GO:0009253">
    <property type="term" value="P:peptidoglycan catabolic process"/>
    <property type="evidence" value="ECO:0007669"/>
    <property type="project" value="TreeGrafter"/>
</dbReference>
<dbReference type="InterPro" id="IPR002477">
    <property type="entry name" value="Peptidoglycan-bd-like"/>
</dbReference>
<dbReference type="PANTHER" id="PTHR30163:SF8">
    <property type="entry name" value="LYTIC MUREIN TRANSGLYCOSYLASE"/>
    <property type="match status" value="1"/>
</dbReference>
<dbReference type="InterPro" id="IPR036366">
    <property type="entry name" value="PGBDSf"/>
</dbReference>
<protein>
    <submittedName>
        <fullName evidence="4">Membrane-bound lytic murein transglycosylase B</fullName>
        <ecNumber evidence="4">4.2.2.-</ecNumber>
    </submittedName>
</protein>
<dbReference type="Pfam" id="PF01471">
    <property type="entry name" value="PG_binding_1"/>
    <property type="match status" value="1"/>
</dbReference>
<dbReference type="InterPro" id="IPR043426">
    <property type="entry name" value="MltB-like"/>
</dbReference>
<dbReference type="InterPro" id="IPR036365">
    <property type="entry name" value="PGBD-like_sf"/>
</dbReference>
<reference evidence="4 5" key="1">
    <citation type="submission" date="2015-09" db="EMBL/GenBank/DDBJ databases">
        <authorList>
            <person name="Jackson K.R."/>
            <person name="Lunt B.L."/>
            <person name="Fisher J.N.B."/>
            <person name="Gardner A.V."/>
            <person name="Bailey M.E."/>
            <person name="Deus L.M."/>
            <person name="Earl A.S."/>
            <person name="Gibby P.D."/>
            <person name="Hartmann K.A."/>
            <person name="Liu J.E."/>
            <person name="Manci A.M."/>
            <person name="Nielsen D.A."/>
            <person name="Solomon M.B."/>
            <person name="Breakwell D.P."/>
            <person name="Burnett S.H."/>
            <person name="Grose J.H."/>
        </authorList>
    </citation>
    <scope>NUCLEOTIDE SEQUENCE [LARGE SCALE GENOMIC DNA]</scope>
    <source>
        <strain evidence="4 5">CECT 7799</strain>
    </source>
</reference>